<dbReference type="AlphaFoldDB" id="A0AAV5R0B1"/>
<evidence type="ECO:0000256" key="2">
    <source>
        <dbReference type="ARBA" id="ARBA00022670"/>
    </source>
</evidence>
<keyword evidence="6" id="KW-0865">Zymogen</keyword>
<dbReference type="InterPro" id="IPR001969">
    <property type="entry name" value="Aspartic_peptidase_AS"/>
</dbReference>
<dbReference type="GO" id="GO:0005576">
    <property type="term" value="C:extracellular region"/>
    <property type="evidence" value="ECO:0007669"/>
    <property type="project" value="UniProtKB-ARBA"/>
</dbReference>
<evidence type="ECO:0000256" key="3">
    <source>
        <dbReference type="ARBA" id="ARBA00022729"/>
    </source>
</evidence>
<evidence type="ECO:0000256" key="4">
    <source>
        <dbReference type="ARBA" id="ARBA00022750"/>
    </source>
</evidence>
<comment type="similarity">
    <text evidence="1 9">Belongs to the peptidase A1 family.</text>
</comment>
<evidence type="ECO:0000256" key="1">
    <source>
        <dbReference type="ARBA" id="ARBA00007447"/>
    </source>
</evidence>
<evidence type="ECO:0000256" key="8">
    <source>
        <dbReference type="PIRSR" id="PIRSR601461-1"/>
    </source>
</evidence>
<feature type="region of interest" description="Disordered" evidence="10">
    <location>
        <begin position="109"/>
        <end position="128"/>
    </location>
</feature>
<evidence type="ECO:0000256" key="7">
    <source>
        <dbReference type="ARBA" id="ARBA00023157"/>
    </source>
</evidence>
<gene>
    <name evidence="12" type="ORF">DAPK24_012900</name>
</gene>
<dbReference type="GO" id="GO:0031505">
    <property type="term" value="P:fungal-type cell wall organization"/>
    <property type="evidence" value="ECO:0007669"/>
    <property type="project" value="TreeGrafter"/>
</dbReference>
<evidence type="ECO:0000256" key="6">
    <source>
        <dbReference type="ARBA" id="ARBA00023145"/>
    </source>
</evidence>
<name>A0AAV5R0B1_PICKL</name>
<evidence type="ECO:0000313" key="13">
    <source>
        <dbReference type="Proteomes" id="UP001378960"/>
    </source>
</evidence>
<evidence type="ECO:0000256" key="5">
    <source>
        <dbReference type="ARBA" id="ARBA00022801"/>
    </source>
</evidence>
<dbReference type="PANTHER" id="PTHR47965">
    <property type="entry name" value="ASPARTYL PROTEASE-RELATED"/>
    <property type="match status" value="1"/>
</dbReference>
<dbReference type="GO" id="GO:0006508">
    <property type="term" value="P:proteolysis"/>
    <property type="evidence" value="ECO:0007669"/>
    <property type="project" value="UniProtKB-KW"/>
</dbReference>
<dbReference type="PRINTS" id="PR00792">
    <property type="entry name" value="PEPSIN"/>
</dbReference>
<sequence>MRVQSLINILAYIALSESSYLKLPIIKKRYDNSNIQSHFNEPHYIIKNENPFVKREHPDADFELHAKFNQLAYNVELEIGSNKDEVTLLIDTASSDMFVNDVNNLPCKQYEEEEGPSGDENDGSDNDSAIYLKKRDVSEKSSCGAISYPQFDYSAQQIPIDYDYYMNLTQNIADPSLCSTFGYFSSENSTTMNKLETPFNIAYGDDSSAIGSMITDNVYYNGIEISNFTFGLNTDGNRAGPVLGIGYKDNQNSYQNGYDQYSSFPYHLKDLGLINKVAYSFYAPYDSSNSNAQLTFGAYDKNGYLPKSGLTKVPIIKYSPRNKRGSGPYYLSITLNSISITTQSNDYKSELIATGNAAAILDTGTTATVLPYYILNELLVKYNFKWSSQVSSYIISEKEIPKDKAFITFNFQNALIKVPIIDFTYPILDGETLSNTGLRSISISSFDNDYFLLGDDFLSNIYFIADLESNELSIGQVNPQKSSESLVIIESEINDAVQSSNWDQVYGYNGITNLKLKNTYTVDDLKTADNVTENIQLYVAGAGVDLGW</sequence>
<dbReference type="GO" id="GO:0004190">
    <property type="term" value="F:aspartic-type endopeptidase activity"/>
    <property type="evidence" value="ECO:0007669"/>
    <property type="project" value="UniProtKB-KW"/>
</dbReference>
<keyword evidence="3" id="KW-0732">Signal</keyword>
<dbReference type="SUPFAM" id="SSF50630">
    <property type="entry name" value="Acid proteases"/>
    <property type="match status" value="1"/>
</dbReference>
<feature type="compositionally biased region" description="Acidic residues" evidence="10">
    <location>
        <begin position="111"/>
        <end position="125"/>
    </location>
</feature>
<organism evidence="12 13">
    <name type="scientific">Pichia kluyveri</name>
    <name type="common">Yeast</name>
    <dbReference type="NCBI Taxonomy" id="36015"/>
    <lineage>
        <taxon>Eukaryota</taxon>
        <taxon>Fungi</taxon>
        <taxon>Dikarya</taxon>
        <taxon>Ascomycota</taxon>
        <taxon>Saccharomycotina</taxon>
        <taxon>Pichiomycetes</taxon>
        <taxon>Pichiales</taxon>
        <taxon>Pichiaceae</taxon>
        <taxon>Pichia</taxon>
    </lineage>
</organism>
<feature type="active site" evidence="8">
    <location>
        <position position="91"/>
    </location>
</feature>
<keyword evidence="7" id="KW-1015">Disulfide bond</keyword>
<dbReference type="PROSITE" id="PS00141">
    <property type="entry name" value="ASP_PROTEASE"/>
    <property type="match status" value="1"/>
</dbReference>
<dbReference type="InterPro" id="IPR021109">
    <property type="entry name" value="Peptidase_aspartic_dom_sf"/>
</dbReference>
<evidence type="ECO:0000313" key="12">
    <source>
        <dbReference type="EMBL" id="GMM44715.1"/>
    </source>
</evidence>
<keyword evidence="13" id="KW-1185">Reference proteome</keyword>
<dbReference type="EMBL" id="BTGB01000001">
    <property type="protein sequence ID" value="GMM44715.1"/>
    <property type="molecule type" value="Genomic_DNA"/>
</dbReference>
<reference evidence="12 13" key="1">
    <citation type="journal article" date="2023" name="Elife">
        <title>Identification of key yeast species and microbe-microbe interactions impacting larval growth of Drosophila in the wild.</title>
        <authorList>
            <person name="Mure A."/>
            <person name="Sugiura Y."/>
            <person name="Maeda R."/>
            <person name="Honda K."/>
            <person name="Sakurai N."/>
            <person name="Takahashi Y."/>
            <person name="Watada M."/>
            <person name="Katoh T."/>
            <person name="Gotoh A."/>
            <person name="Gotoh Y."/>
            <person name="Taniguchi I."/>
            <person name="Nakamura K."/>
            <person name="Hayashi T."/>
            <person name="Katayama T."/>
            <person name="Uemura T."/>
            <person name="Hattori Y."/>
        </authorList>
    </citation>
    <scope>NUCLEOTIDE SEQUENCE [LARGE SCALE GENOMIC DNA]</scope>
    <source>
        <strain evidence="12 13">PK-24</strain>
    </source>
</reference>
<dbReference type="InterPro" id="IPR033121">
    <property type="entry name" value="PEPTIDASE_A1"/>
</dbReference>
<keyword evidence="4 9" id="KW-0064">Aspartyl protease</keyword>
<comment type="caution">
    <text evidence="12">The sequence shown here is derived from an EMBL/GenBank/DDBJ whole genome shotgun (WGS) entry which is preliminary data.</text>
</comment>
<proteinExistence type="inferred from homology"/>
<dbReference type="PROSITE" id="PS51767">
    <property type="entry name" value="PEPTIDASE_A1"/>
    <property type="match status" value="1"/>
</dbReference>
<dbReference type="PANTHER" id="PTHR47965:SF12">
    <property type="entry name" value="ASPARTIC PROTEINASE 3-RELATED"/>
    <property type="match status" value="1"/>
</dbReference>
<feature type="domain" description="Peptidase A1" evidence="11">
    <location>
        <begin position="73"/>
        <end position="475"/>
    </location>
</feature>
<keyword evidence="5 9" id="KW-0378">Hydrolase</keyword>
<evidence type="ECO:0000256" key="10">
    <source>
        <dbReference type="SAM" id="MobiDB-lite"/>
    </source>
</evidence>
<dbReference type="Pfam" id="PF00026">
    <property type="entry name" value="Asp"/>
    <property type="match status" value="1"/>
</dbReference>
<evidence type="ECO:0000259" key="11">
    <source>
        <dbReference type="PROSITE" id="PS51767"/>
    </source>
</evidence>
<feature type="active site" evidence="8">
    <location>
        <position position="362"/>
    </location>
</feature>
<evidence type="ECO:0000256" key="9">
    <source>
        <dbReference type="RuleBase" id="RU000454"/>
    </source>
</evidence>
<dbReference type="GO" id="GO:0009277">
    <property type="term" value="C:fungal-type cell wall"/>
    <property type="evidence" value="ECO:0007669"/>
    <property type="project" value="TreeGrafter"/>
</dbReference>
<keyword evidence="2 9" id="KW-0645">Protease</keyword>
<dbReference type="Proteomes" id="UP001378960">
    <property type="component" value="Unassembled WGS sequence"/>
</dbReference>
<accession>A0AAV5R0B1</accession>
<protein>
    <recommendedName>
        <fullName evidence="11">Peptidase A1 domain-containing protein</fullName>
    </recommendedName>
</protein>
<dbReference type="Gene3D" id="2.40.70.10">
    <property type="entry name" value="Acid Proteases"/>
    <property type="match status" value="2"/>
</dbReference>
<dbReference type="InterPro" id="IPR001461">
    <property type="entry name" value="Aspartic_peptidase_A1"/>
</dbReference>